<gene>
    <name evidence="1" type="ORF">AAP_01764</name>
</gene>
<comment type="caution">
    <text evidence="1">The sequence shown here is derived from an EMBL/GenBank/DDBJ whole genome shotgun (WGS) entry which is preliminary data.</text>
</comment>
<accession>A0A168AWZ4</accession>
<protein>
    <submittedName>
        <fullName evidence="1">Uncharacterized protein</fullName>
    </submittedName>
</protein>
<sequence length="188" mass="21796">MSPKTTPISTKTIEWWIDDTGRAAYDTHDYLSGENGEQLEMPEGYPTLSLLVGVEDEIDPEVPPRWGLFIDVAIGFGFTVEFVGSWPTFQCKKTHVNWKPQNSDSGWRHEIYIAQMYPQEKMHKVIKDLAIRTVEESKPVSCNYMTTRDLIGEMLEKMMAKGLLKMDIHEFQQIRDLYENKWKVCAVM</sequence>
<reference evidence="1 2" key="1">
    <citation type="journal article" date="2016" name="Genome Biol. Evol.">
        <title>Divergent and convergent evolution of fungal pathogenicity.</title>
        <authorList>
            <person name="Shang Y."/>
            <person name="Xiao G."/>
            <person name="Zheng P."/>
            <person name="Cen K."/>
            <person name="Zhan S."/>
            <person name="Wang C."/>
        </authorList>
    </citation>
    <scope>NUCLEOTIDE SEQUENCE [LARGE SCALE GENOMIC DNA]</scope>
    <source>
        <strain evidence="1 2">ARSEF 7405</strain>
    </source>
</reference>
<evidence type="ECO:0000313" key="2">
    <source>
        <dbReference type="Proteomes" id="UP000242877"/>
    </source>
</evidence>
<keyword evidence="2" id="KW-1185">Reference proteome</keyword>
<dbReference type="Proteomes" id="UP000242877">
    <property type="component" value="Unassembled WGS sequence"/>
</dbReference>
<name>A0A168AWZ4_9EURO</name>
<dbReference type="EMBL" id="AZGZ01000006">
    <property type="protein sequence ID" value="KZZ94464.1"/>
    <property type="molecule type" value="Genomic_DNA"/>
</dbReference>
<dbReference type="OrthoDB" id="4192096at2759"/>
<evidence type="ECO:0000313" key="1">
    <source>
        <dbReference type="EMBL" id="KZZ94464.1"/>
    </source>
</evidence>
<organism evidence="1 2">
    <name type="scientific">Ascosphaera apis ARSEF 7405</name>
    <dbReference type="NCBI Taxonomy" id="392613"/>
    <lineage>
        <taxon>Eukaryota</taxon>
        <taxon>Fungi</taxon>
        <taxon>Dikarya</taxon>
        <taxon>Ascomycota</taxon>
        <taxon>Pezizomycotina</taxon>
        <taxon>Eurotiomycetes</taxon>
        <taxon>Eurotiomycetidae</taxon>
        <taxon>Onygenales</taxon>
        <taxon>Ascosphaeraceae</taxon>
        <taxon>Ascosphaera</taxon>
    </lineage>
</organism>
<dbReference type="VEuPathDB" id="FungiDB:AAP_01764"/>
<dbReference type="AlphaFoldDB" id="A0A168AWZ4"/>
<proteinExistence type="predicted"/>